<dbReference type="PANTHER" id="PTHR43335">
    <property type="entry name" value="ABC TRANSPORTER, ATP-BINDING PROTEIN"/>
    <property type="match status" value="1"/>
</dbReference>
<keyword evidence="2" id="KW-0813">Transport</keyword>
<evidence type="ECO:0000259" key="3">
    <source>
        <dbReference type="Pfam" id="PF00005"/>
    </source>
</evidence>
<evidence type="ECO:0000256" key="2">
    <source>
        <dbReference type="ARBA" id="ARBA00022448"/>
    </source>
</evidence>
<evidence type="ECO:0000313" key="4">
    <source>
        <dbReference type="EMBL" id="GAA4407468.1"/>
    </source>
</evidence>
<keyword evidence="5" id="KW-1185">Reference proteome</keyword>
<dbReference type="Proteomes" id="UP001500945">
    <property type="component" value="Unassembled WGS sequence"/>
</dbReference>
<dbReference type="InterPro" id="IPR027417">
    <property type="entry name" value="P-loop_NTPase"/>
</dbReference>
<dbReference type="Gene3D" id="3.40.50.300">
    <property type="entry name" value="P-loop containing nucleotide triphosphate hydrolases"/>
    <property type="match status" value="1"/>
</dbReference>
<name>A0ABP8KIY8_9MICO</name>
<evidence type="ECO:0000313" key="5">
    <source>
        <dbReference type="Proteomes" id="UP001500945"/>
    </source>
</evidence>
<dbReference type="EMBL" id="BAABGM010000014">
    <property type="protein sequence ID" value="GAA4407468.1"/>
    <property type="molecule type" value="Genomic_DNA"/>
</dbReference>
<organism evidence="4 5">
    <name type="scientific">Fodinibacter luteus</name>
    <dbReference type="NCBI Taxonomy" id="552064"/>
    <lineage>
        <taxon>Bacteria</taxon>
        <taxon>Bacillati</taxon>
        <taxon>Actinomycetota</taxon>
        <taxon>Actinomycetes</taxon>
        <taxon>Micrococcales</taxon>
        <taxon>Intrasporangiaceae</taxon>
        <taxon>Fodinibacter (ex Wang et al. 2009)</taxon>
    </lineage>
</organism>
<protein>
    <recommendedName>
        <fullName evidence="3">ABC transporter domain-containing protein</fullName>
    </recommendedName>
</protein>
<dbReference type="Pfam" id="PF00005">
    <property type="entry name" value="ABC_tran"/>
    <property type="match status" value="1"/>
</dbReference>
<dbReference type="PANTHER" id="PTHR43335:SF4">
    <property type="entry name" value="ABC TRANSPORTER, ATP-BINDING PROTEIN"/>
    <property type="match status" value="1"/>
</dbReference>
<feature type="domain" description="ABC transporter" evidence="3">
    <location>
        <begin position="18"/>
        <end position="92"/>
    </location>
</feature>
<dbReference type="SUPFAM" id="SSF52540">
    <property type="entry name" value="P-loop containing nucleoside triphosphate hydrolases"/>
    <property type="match status" value="1"/>
</dbReference>
<comment type="caution">
    <text evidence="4">The sequence shown here is derived from an EMBL/GenBank/DDBJ whole genome shotgun (WGS) entry which is preliminary data.</text>
</comment>
<comment type="similarity">
    <text evidence="1">Belongs to the ABC transporter superfamily.</text>
</comment>
<accession>A0ABP8KIY8</accession>
<dbReference type="InterPro" id="IPR003439">
    <property type="entry name" value="ABC_transporter-like_ATP-bd"/>
</dbReference>
<gene>
    <name evidence="4" type="ORF">GCM10023168_23540</name>
</gene>
<sequence length="129" mass="13546">MISIEGLTRRYGHTLAVDDVTFTAASGRVTGFLCPNGAGRSTTMRILVGLTRATSGTPVISGRRLADLPNPGTEVGVLLDASAQHAGRTGREILTLAQRLMGLPRDRVEQRCSISSAAGHHQDPTPAAD</sequence>
<proteinExistence type="inferred from homology"/>
<evidence type="ECO:0000256" key="1">
    <source>
        <dbReference type="ARBA" id="ARBA00005417"/>
    </source>
</evidence>
<reference evidence="5" key="1">
    <citation type="journal article" date="2019" name="Int. J. Syst. Evol. Microbiol.">
        <title>The Global Catalogue of Microorganisms (GCM) 10K type strain sequencing project: providing services to taxonomists for standard genome sequencing and annotation.</title>
        <authorList>
            <consortium name="The Broad Institute Genomics Platform"/>
            <consortium name="The Broad Institute Genome Sequencing Center for Infectious Disease"/>
            <person name="Wu L."/>
            <person name="Ma J."/>
        </authorList>
    </citation>
    <scope>NUCLEOTIDE SEQUENCE [LARGE SCALE GENOMIC DNA]</scope>
    <source>
        <strain evidence="5">JCM 17809</strain>
    </source>
</reference>